<organism evidence="2 3">
    <name type="scientific">Flavobacterium gilvum</name>
    <dbReference type="NCBI Taxonomy" id="1492737"/>
    <lineage>
        <taxon>Bacteria</taxon>
        <taxon>Pseudomonadati</taxon>
        <taxon>Bacteroidota</taxon>
        <taxon>Flavobacteriia</taxon>
        <taxon>Flavobacteriales</taxon>
        <taxon>Flavobacteriaceae</taxon>
        <taxon>Flavobacterium</taxon>
    </lineage>
</organism>
<accession>A0AAC9N715</accession>
<name>A0AAC9N715_9FLAO</name>
<feature type="transmembrane region" description="Helical" evidence="1">
    <location>
        <begin position="174"/>
        <end position="195"/>
    </location>
</feature>
<keyword evidence="1" id="KW-0472">Membrane</keyword>
<gene>
    <name evidence="2" type="ORF">EM308_09495</name>
</gene>
<dbReference type="EMBL" id="CP017479">
    <property type="protein sequence ID" value="AOW09718.1"/>
    <property type="molecule type" value="Genomic_DNA"/>
</dbReference>
<reference evidence="2 3" key="1">
    <citation type="submission" date="2016-10" db="EMBL/GenBank/DDBJ databases">
        <title>Flavobacterium gilvum sp. nov., isolated from stream water.</title>
        <authorList>
            <person name="Shin S.-K."/>
            <person name="Cho Y.-J."/>
            <person name="Yi H."/>
        </authorList>
    </citation>
    <scope>NUCLEOTIDE SEQUENCE [LARGE SCALE GENOMIC DNA]</scope>
    <source>
        <strain evidence="2 3">EM1308</strain>
    </source>
</reference>
<evidence type="ECO:0000313" key="3">
    <source>
        <dbReference type="Proteomes" id="UP000175968"/>
    </source>
</evidence>
<evidence type="ECO:0000256" key="1">
    <source>
        <dbReference type="SAM" id="Phobius"/>
    </source>
</evidence>
<dbReference type="Proteomes" id="UP000175968">
    <property type="component" value="Chromosome"/>
</dbReference>
<evidence type="ECO:0000313" key="2">
    <source>
        <dbReference type="EMBL" id="AOW09718.1"/>
    </source>
</evidence>
<dbReference type="KEGG" id="fgl:EM308_09495"/>
<keyword evidence="1" id="KW-0812">Transmembrane</keyword>
<proteinExistence type="predicted"/>
<dbReference type="AlphaFoldDB" id="A0AAC9N715"/>
<keyword evidence="3" id="KW-1185">Reference proteome</keyword>
<sequence>MNIAGIFNELMEKHSNMIKFKTLLLQLFLGCSFLVFSKSQTNGNANVGENQAESGVFYQKNDNSKGYPVDPFDDTLFLVYNRIGVFSAESRAQAITKRIEMLSKDPLFRKDSLRICKSDFGLEIVYNTDFVVMSVTDSDGKKMGNTNFELAQKNLAIIQKAVLFHKENNLVTNWIKSLGILFLVLMGVFVIVFSFQKRFKKL</sequence>
<protein>
    <recommendedName>
        <fullName evidence="4">Transmembrane protein</fullName>
    </recommendedName>
</protein>
<keyword evidence="1" id="KW-1133">Transmembrane helix</keyword>
<evidence type="ECO:0008006" key="4">
    <source>
        <dbReference type="Google" id="ProtNLM"/>
    </source>
</evidence>